<evidence type="ECO:0000256" key="1">
    <source>
        <dbReference type="SAM" id="Coils"/>
    </source>
</evidence>
<dbReference type="AlphaFoldDB" id="A0AAP6RHH7"/>
<accession>A0AAP6RHH7</accession>
<dbReference type="Proteomes" id="UP000429730">
    <property type="component" value="Unassembled WGS sequence"/>
</dbReference>
<evidence type="ECO:0000313" key="2">
    <source>
        <dbReference type="EMBL" id="MXS52366.1"/>
    </source>
</evidence>
<sequence length="204" mass="21825">MKNKFLISVAVLGILGMTIIPMRALATDSTSILDFGVVSVDKINETITDIENEYGTLDKEMLQASEKLEGYFDTVNGVLVINTDVETLASDLNISVSDAQLMIDATNEIDLNTPQLSRFVGVYINLGPKVRKMNAWAAGAFVGGYVGWYAKQFAAAGPVGAGVAAVITAGAAATAKWAVENGIRRISLGKYIGGWNWNYTINIP</sequence>
<protein>
    <submittedName>
        <fullName evidence="2">Uncharacterized protein</fullName>
    </submittedName>
</protein>
<comment type="caution">
    <text evidence="2">The sequence shown here is derived from an EMBL/GenBank/DDBJ whole genome shotgun (WGS) entry which is preliminary data.</text>
</comment>
<organism evidence="2 3">
    <name type="scientific">Enterococcus faecalis</name>
    <name type="common">Streptococcus faecalis</name>
    <dbReference type="NCBI Taxonomy" id="1351"/>
    <lineage>
        <taxon>Bacteria</taxon>
        <taxon>Bacillati</taxon>
        <taxon>Bacillota</taxon>
        <taxon>Bacilli</taxon>
        <taxon>Lactobacillales</taxon>
        <taxon>Enterococcaceae</taxon>
        <taxon>Enterococcus</taxon>
    </lineage>
</organism>
<feature type="coiled-coil region" evidence="1">
    <location>
        <begin position="40"/>
        <end position="67"/>
    </location>
</feature>
<name>A0AAP6RHH7_ENTFL</name>
<dbReference type="RefSeq" id="WP_002377892.1">
    <property type="nucleotide sequence ID" value="NZ_BJTI01000001.1"/>
</dbReference>
<gene>
    <name evidence="2" type="ORF">GTI81_06555</name>
</gene>
<evidence type="ECO:0000313" key="3">
    <source>
        <dbReference type="Proteomes" id="UP000429730"/>
    </source>
</evidence>
<proteinExistence type="predicted"/>
<keyword evidence="1" id="KW-0175">Coiled coil</keyword>
<reference evidence="2 3" key="1">
    <citation type="submission" date="2019-04" db="EMBL/GenBank/DDBJ databases">
        <title>Step-wise assembly of the neonatal virome modulated by breast feeding.</title>
        <authorList>
            <person name="Liang G."/>
            <person name="Bushman F."/>
        </authorList>
    </citation>
    <scope>NUCLEOTIDE SEQUENCE [LARGE SCALE GENOMIC DNA]</scope>
    <source>
        <strain evidence="2 3">E3754</strain>
    </source>
</reference>
<dbReference type="EMBL" id="WVTJ01000009">
    <property type="protein sequence ID" value="MXS52366.1"/>
    <property type="molecule type" value="Genomic_DNA"/>
</dbReference>